<evidence type="ECO:0000313" key="2">
    <source>
        <dbReference type="Proteomes" id="UP000578112"/>
    </source>
</evidence>
<gene>
    <name evidence="1" type="ORF">BJ971_008049</name>
</gene>
<dbReference type="RefSeq" id="WP_184999380.1">
    <property type="nucleotide sequence ID" value="NZ_BOMK01000067.1"/>
</dbReference>
<keyword evidence="2" id="KW-1185">Reference proteome</keyword>
<proteinExistence type="predicted"/>
<evidence type="ECO:0000313" key="1">
    <source>
        <dbReference type="EMBL" id="MBB4767493.1"/>
    </source>
</evidence>
<comment type="caution">
    <text evidence="1">The sequence shown here is derived from an EMBL/GenBank/DDBJ whole genome shotgun (WGS) entry which is preliminary data.</text>
</comment>
<name>A0A7W7I7C8_9ACTN</name>
<dbReference type="Proteomes" id="UP000578112">
    <property type="component" value="Unassembled WGS sequence"/>
</dbReference>
<dbReference type="AlphaFoldDB" id="A0A7W7I7C8"/>
<dbReference type="EMBL" id="JACHNH010000001">
    <property type="protein sequence ID" value="MBB4767493.1"/>
    <property type="molecule type" value="Genomic_DNA"/>
</dbReference>
<reference evidence="1 2" key="1">
    <citation type="submission" date="2020-08" db="EMBL/GenBank/DDBJ databases">
        <title>Sequencing the genomes of 1000 actinobacteria strains.</title>
        <authorList>
            <person name="Klenk H.-P."/>
        </authorList>
    </citation>
    <scope>NUCLEOTIDE SEQUENCE [LARGE SCALE GENOMIC DNA]</scope>
    <source>
        <strain evidence="1 2">DSM 43149</strain>
    </source>
</reference>
<sequence length="412" mass="44613">MDEEEWSVPLRYKAPVPLRTSGDEWLNRVHQQIAELPGVTGVQMSREGTDTFRITPKDGQACTTSLMVTHARNGLPECAVAGTGERRPDQVQLWQRIVKEATRQLGASRDFQWHAVIGEHPEAFTSPPQVLSGTRRVGTIDLQPSGNAFMELTGPLAAFGTGQIARTFLVRVSGTASGYDLEAAKLAAEYDLNLLCSLLALVSGRLWISRWPLTMDPQASLGFPITPPGQDNVAEGGPYPAPKVVEIDRGFEEAWEALQADRGLADLVTAYRESLSLAQDRHPSYSLLAAVGIIEAFGEGAEASKCEKCENVPGAAARFRQALNRVVDEATARRLAKVYSQRSDTAHKAVLHGMEPHGGAMPTSRIYTASPNEQFTHTVRAMQQAAAKLLIAALGEARGGRAASNAEAKRRP</sequence>
<accession>A0A7W7I7C8</accession>
<evidence type="ECO:0008006" key="3">
    <source>
        <dbReference type="Google" id="ProtNLM"/>
    </source>
</evidence>
<organism evidence="1 2">
    <name type="scientific">Actinoplanes digitatis</name>
    <dbReference type="NCBI Taxonomy" id="1868"/>
    <lineage>
        <taxon>Bacteria</taxon>
        <taxon>Bacillati</taxon>
        <taxon>Actinomycetota</taxon>
        <taxon>Actinomycetes</taxon>
        <taxon>Micromonosporales</taxon>
        <taxon>Micromonosporaceae</taxon>
        <taxon>Actinoplanes</taxon>
    </lineage>
</organism>
<protein>
    <recommendedName>
        <fullName evidence="3">Apea-like HEPN domain-containing protein</fullName>
    </recommendedName>
</protein>